<dbReference type="EMBL" id="REGN01010208">
    <property type="protein sequence ID" value="RMZ99472.1"/>
    <property type="molecule type" value="Genomic_DNA"/>
</dbReference>
<comment type="caution">
    <text evidence="1">The sequence shown here is derived from an EMBL/GenBank/DDBJ whole genome shotgun (WGS) entry which is preliminary data.</text>
</comment>
<sequence>TGDYSNVTLGSGVSEIQKITLNSSFSVPYVLSFENVETILFNFETTTALNLQNALNDLPSLGPNLVSVSPVSSNDPVVKIFLVTFSADLGDVPNLEEKSGNLIMLVDEETKGIASGQNVQITVQGQHSPLFSLTETSDNVIT</sequence>
<gene>
    <name evidence="1" type="ORF">BpHYR1_044114</name>
</gene>
<accession>A0A3M7PK73</accession>
<organism evidence="1 2">
    <name type="scientific">Brachionus plicatilis</name>
    <name type="common">Marine rotifer</name>
    <name type="synonym">Brachionus muelleri</name>
    <dbReference type="NCBI Taxonomy" id="10195"/>
    <lineage>
        <taxon>Eukaryota</taxon>
        <taxon>Metazoa</taxon>
        <taxon>Spiralia</taxon>
        <taxon>Gnathifera</taxon>
        <taxon>Rotifera</taxon>
        <taxon>Eurotatoria</taxon>
        <taxon>Monogononta</taxon>
        <taxon>Pseudotrocha</taxon>
        <taxon>Ploima</taxon>
        <taxon>Brachionidae</taxon>
        <taxon>Brachionus</taxon>
    </lineage>
</organism>
<evidence type="ECO:0000313" key="1">
    <source>
        <dbReference type="EMBL" id="RMZ99472.1"/>
    </source>
</evidence>
<keyword evidence="2" id="KW-1185">Reference proteome</keyword>
<protein>
    <submittedName>
        <fullName evidence="1">Uncharacterized protein</fullName>
    </submittedName>
</protein>
<proteinExistence type="predicted"/>
<dbReference type="Proteomes" id="UP000276133">
    <property type="component" value="Unassembled WGS sequence"/>
</dbReference>
<feature type="non-terminal residue" evidence="1">
    <location>
        <position position="1"/>
    </location>
</feature>
<reference evidence="1 2" key="1">
    <citation type="journal article" date="2018" name="Sci. Rep.">
        <title>Genomic signatures of local adaptation to the degree of environmental predictability in rotifers.</title>
        <authorList>
            <person name="Franch-Gras L."/>
            <person name="Hahn C."/>
            <person name="Garcia-Roger E.M."/>
            <person name="Carmona M.J."/>
            <person name="Serra M."/>
            <person name="Gomez A."/>
        </authorList>
    </citation>
    <scope>NUCLEOTIDE SEQUENCE [LARGE SCALE GENOMIC DNA]</scope>
    <source>
        <strain evidence="1">HYR1</strain>
    </source>
</reference>
<name>A0A3M7PK73_BRAPC</name>
<dbReference type="AlphaFoldDB" id="A0A3M7PK73"/>
<evidence type="ECO:0000313" key="2">
    <source>
        <dbReference type="Proteomes" id="UP000276133"/>
    </source>
</evidence>